<proteinExistence type="predicted"/>
<reference evidence="2 3" key="1">
    <citation type="journal article" date="2017" name="Genome Announc.">
        <title>Draft Genome Sequence of a Sporulating and Motile Strain of Lachnotalea glycerini Isolated from Water in Quebec City, Canada.</title>
        <authorList>
            <person name="Maheux A.F."/>
            <person name="Boudreau D.K."/>
            <person name="Berube E."/>
            <person name="Boissinot M."/>
            <person name="Raymond F."/>
            <person name="Brodeur S."/>
            <person name="Corbeil J."/>
            <person name="Isabel S."/>
            <person name="Omar R.F."/>
            <person name="Bergeron M.G."/>
        </authorList>
    </citation>
    <scope>NUCLEOTIDE SEQUENCE [LARGE SCALE GENOMIC DNA]</scope>
    <source>
        <strain evidence="2 3">CCRI-19302</strain>
    </source>
</reference>
<protein>
    <recommendedName>
        <fullName evidence="1">DUF7852 domain-containing protein</fullName>
    </recommendedName>
</protein>
<dbReference type="NCBIfam" id="NF045794">
    <property type="entry name" value="CsxC_fam"/>
    <property type="match status" value="1"/>
</dbReference>
<dbReference type="InterPro" id="IPR054845">
    <property type="entry name" value="Exosporium_prot_C"/>
</dbReference>
<gene>
    <name evidence="2" type="ORF">CG710_001420</name>
</gene>
<comment type="caution">
    <text evidence="2">The sequence shown here is derived from an EMBL/GenBank/DDBJ whole genome shotgun (WGS) entry which is preliminary data.</text>
</comment>
<keyword evidence="3" id="KW-1185">Reference proteome</keyword>
<evidence type="ECO:0000259" key="1">
    <source>
        <dbReference type="Pfam" id="PF25250"/>
    </source>
</evidence>
<sequence>MNTSGGNECNASVINADTLTNADNYPCCGGDFKIPKVLTEFIVQIDTESVIKLNEPAYEIKRIEKQVFLTQCRYIPPTDKVFLEGYIRKNIEYATRTCSRGSAIGGSIKDTTVHIPFKVYTKVNFKGSFPQISPNLPSQVTRYFDQKNMGKNFREADRSNIEIFNEPVYCELEWSAIFDADIDKKGNPINGLINEEEFNEFTDKSVLYLCMKLLQKQQICCKDSMNQSMEDFDLVNSLSSQWNLPITEVIQKNDN</sequence>
<name>A0A371JKQ7_9FIRM</name>
<dbReference type="InterPro" id="IPR057174">
    <property type="entry name" value="DUF7852"/>
</dbReference>
<evidence type="ECO:0000313" key="3">
    <source>
        <dbReference type="Proteomes" id="UP000216411"/>
    </source>
</evidence>
<organism evidence="2 3">
    <name type="scientific">Lachnotalea glycerini</name>
    <dbReference type="NCBI Taxonomy" id="1763509"/>
    <lineage>
        <taxon>Bacteria</taxon>
        <taxon>Bacillati</taxon>
        <taxon>Bacillota</taxon>
        <taxon>Clostridia</taxon>
        <taxon>Lachnospirales</taxon>
        <taxon>Lachnospiraceae</taxon>
        <taxon>Lachnotalea</taxon>
    </lineage>
</organism>
<dbReference type="OrthoDB" id="2381017at2"/>
<accession>A0A371JKQ7</accession>
<dbReference type="EMBL" id="NOKA02000001">
    <property type="protein sequence ID" value="RDY33315.1"/>
    <property type="molecule type" value="Genomic_DNA"/>
</dbReference>
<feature type="domain" description="DUF7852" evidence="1">
    <location>
        <begin position="32"/>
        <end position="98"/>
    </location>
</feature>
<dbReference type="Pfam" id="PF25250">
    <property type="entry name" value="DUF7852"/>
    <property type="match status" value="1"/>
</dbReference>
<dbReference type="AlphaFoldDB" id="A0A371JKQ7"/>
<evidence type="ECO:0000313" key="2">
    <source>
        <dbReference type="EMBL" id="RDY33315.1"/>
    </source>
</evidence>
<dbReference type="Proteomes" id="UP000216411">
    <property type="component" value="Unassembled WGS sequence"/>
</dbReference>